<reference evidence="2 3" key="1">
    <citation type="submission" date="2020-04" db="EMBL/GenBank/DDBJ databases">
        <title>Novosphingobium sp. TW-4 isolated from soil.</title>
        <authorList>
            <person name="Dahal R.H."/>
            <person name="Chaudhary D.K."/>
        </authorList>
    </citation>
    <scope>NUCLEOTIDE SEQUENCE [LARGE SCALE GENOMIC DNA]</scope>
    <source>
        <strain evidence="2 3">TW-4</strain>
    </source>
</reference>
<dbReference type="GO" id="GO:0006559">
    <property type="term" value="P:L-phenylalanine catabolic process"/>
    <property type="evidence" value="ECO:0007669"/>
    <property type="project" value="TreeGrafter"/>
</dbReference>
<comment type="caution">
    <text evidence="2">The sequence shown here is derived from an EMBL/GenBank/DDBJ whole genome shotgun (WGS) entry which is preliminary data.</text>
</comment>
<sequence>MKLVIGNKNYSSWSLRGWLACKQSGLAFEEITVPLYGEDWDERKTRDGALAPSSGKVPILWDGEGEDAAVVWDSLAIIEYLADKVGRDRFWPKDEAARGMARSMVAEMHSSYLPLRRQMPMNVRRRVTGMAVSEDVRADIVRILTLWAEARARFGQGGPFLFGTFCAADIIYAPVVSRFLTYGVGVPGFAQAYMEAMWEHPWMQAWIASAEEEEWTIEQFEGAQQA</sequence>
<dbReference type="PANTHER" id="PTHR42673">
    <property type="entry name" value="MALEYLACETOACETATE ISOMERASE"/>
    <property type="match status" value="1"/>
</dbReference>
<dbReference type="Proteomes" id="UP000583556">
    <property type="component" value="Unassembled WGS sequence"/>
</dbReference>
<dbReference type="PROSITE" id="PS50404">
    <property type="entry name" value="GST_NTER"/>
    <property type="match status" value="1"/>
</dbReference>
<protein>
    <submittedName>
        <fullName evidence="2">Glutathione S-transferase family protein</fullName>
    </submittedName>
</protein>
<dbReference type="InterPro" id="IPR036249">
    <property type="entry name" value="Thioredoxin-like_sf"/>
</dbReference>
<evidence type="ECO:0000259" key="1">
    <source>
        <dbReference type="PROSITE" id="PS50404"/>
    </source>
</evidence>
<organism evidence="2 3">
    <name type="scientific">Novosphingobium olei</name>
    <dbReference type="NCBI Taxonomy" id="2728851"/>
    <lineage>
        <taxon>Bacteria</taxon>
        <taxon>Pseudomonadati</taxon>
        <taxon>Pseudomonadota</taxon>
        <taxon>Alphaproteobacteria</taxon>
        <taxon>Sphingomonadales</taxon>
        <taxon>Sphingomonadaceae</taxon>
        <taxon>Novosphingobium</taxon>
    </lineage>
</organism>
<dbReference type="CDD" id="cd03194">
    <property type="entry name" value="GST_C_3"/>
    <property type="match status" value="1"/>
</dbReference>
<dbReference type="Gene3D" id="1.20.1050.10">
    <property type="match status" value="1"/>
</dbReference>
<feature type="domain" description="GST N-terminal" evidence="1">
    <location>
        <begin position="1"/>
        <end position="89"/>
    </location>
</feature>
<dbReference type="Gene3D" id="3.40.30.10">
    <property type="entry name" value="Glutaredoxin"/>
    <property type="match status" value="1"/>
</dbReference>
<dbReference type="CDD" id="cd03043">
    <property type="entry name" value="GST_N_1"/>
    <property type="match status" value="1"/>
</dbReference>
<dbReference type="EMBL" id="JABBGM010000008">
    <property type="protein sequence ID" value="NML95213.1"/>
    <property type="molecule type" value="Genomic_DNA"/>
</dbReference>
<evidence type="ECO:0000313" key="3">
    <source>
        <dbReference type="Proteomes" id="UP000583556"/>
    </source>
</evidence>
<dbReference type="SUPFAM" id="SSF52833">
    <property type="entry name" value="Thioredoxin-like"/>
    <property type="match status" value="1"/>
</dbReference>
<dbReference type="InterPro" id="IPR004045">
    <property type="entry name" value="Glutathione_S-Trfase_N"/>
</dbReference>
<dbReference type="Pfam" id="PF13409">
    <property type="entry name" value="GST_N_2"/>
    <property type="match status" value="1"/>
</dbReference>
<name>A0A7Y0GBI8_9SPHN</name>
<dbReference type="RefSeq" id="WP_169494424.1">
    <property type="nucleotide sequence ID" value="NZ_JABBGM010000008.1"/>
</dbReference>
<dbReference type="Pfam" id="PF13410">
    <property type="entry name" value="GST_C_2"/>
    <property type="match status" value="1"/>
</dbReference>
<dbReference type="SUPFAM" id="SSF47616">
    <property type="entry name" value="GST C-terminal domain-like"/>
    <property type="match status" value="1"/>
</dbReference>
<dbReference type="InterPro" id="IPR036282">
    <property type="entry name" value="Glutathione-S-Trfase_C_sf"/>
</dbReference>
<dbReference type="PANTHER" id="PTHR42673:SF4">
    <property type="entry name" value="MALEYLACETOACETATE ISOMERASE"/>
    <property type="match status" value="1"/>
</dbReference>
<dbReference type="GO" id="GO:0006749">
    <property type="term" value="P:glutathione metabolic process"/>
    <property type="evidence" value="ECO:0007669"/>
    <property type="project" value="TreeGrafter"/>
</dbReference>
<keyword evidence="3" id="KW-1185">Reference proteome</keyword>
<accession>A0A7Y0GBI8</accession>
<dbReference type="AlphaFoldDB" id="A0A7Y0GBI8"/>
<proteinExistence type="predicted"/>
<dbReference type="GO" id="GO:0004364">
    <property type="term" value="F:glutathione transferase activity"/>
    <property type="evidence" value="ECO:0007669"/>
    <property type="project" value="TreeGrafter"/>
</dbReference>
<keyword evidence="2" id="KW-0808">Transferase</keyword>
<evidence type="ECO:0000313" key="2">
    <source>
        <dbReference type="EMBL" id="NML95213.1"/>
    </source>
</evidence>
<dbReference type="GO" id="GO:0016034">
    <property type="term" value="F:maleylacetoacetate isomerase activity"/>
    <property type="evidence" value="ECO:0007669"/>
    <property type="project" value="TreeGrafter"/>
</dbReference>
<gene>
    <name evidence="2" type="ORF">HHL27_16180</name>
</gene>